<feature type="domain" description="NodB homology" evidence="1">
    <location>
        <begin position="1"/>
        <end position="244"/>
    </location>
</feature>
<dbReference type="InterPro" id="IPR011330">
    <property type="entry name" value="Glyco_hydro/deAcase_b/a-brl"/>
</dbReference>
<evidence type="ECO:0000259" key="1">
    <source>
        <dbReference type="PROSITE" id="PS51677"/>
    </source>
</evidence>
<dbReference type="SUPFAM" id="SSF88713">
    <property type="entry name" value="Glycoside hydrolase/deacetylase"/>
    <property type="match status" value="1"/>
</dbReference>
<sequence>MSIALRIDVATLRGAEQGVPRLLDMLARHQVGATFFFNLGPDRVGHMPWRWLRRRGLGVGSWLKSRLVPARSLDSGMRQAMQAAKAAGCEVAVGGVDAPRWLYQARQQNMSWTESLLCESTGAFETLMGEVPRGRALPLQRLNRTAVRLAQRHHFSYSSDTLGLAPYWPVIDGEPVRCPQIPITLPNFDQLHLPGRDAVADILHDSQSQTLHVYAGEAELEGMALSADFERLLAGWKEQGHRIASLVEYVDALDLTSLPYHEVELGPVQPSAPARQGRRFPA</sequence>
<reference evidence="2" key="1">
    <citation type="submission" date="2023-03" db="EMBL/GenBank/DDBJ databases">
        <title>Chitinimonas shenzhenensis gen. nov., sp. nov., a novel member of family Burkholderiaceae isolated from activated sludge collected in Shen Zhen, China.</title>
        <authorList>
            <person name="Wang X."/>
        </authorList>
    </citation>
    <scope>NUCLEOTIDE SEQUENCE</scope>
    <source>
        <strain evidence="2">DQS-5</strain>
    </source>
</reference>
<gene>
    <name evidence="2" type="ORF">PZA18_11095</name>
</gene>
<keyword evidence="3" id="KW-1185">Reference proteome</keyword>
<dbReference type="Proteomes" id="UP001172778">
    <property type="component" value="Unassembled WGS sequence"/>
</dbReference>
<dbReference type="EMBL" id="JARRAF010000011">
    <property type="protein sequence ID" value="MDK2124597.1"/>
    <property type="molecule type" value="Genomic_DNA"/>
</dbReference>
<name>A0ABT7DX06_9NEIS</name>
<proteinExistence type="predicted"/>
<dbReference type="Gene3D" id="3.20.20.370">
    <property type="entry name" value="Glycoside hydrolase/deacetylase"/>
    <property type="match status" value="1"/>
</dbReference>
<evidence type="ECO:0000313" key="2">
    <source>
        <dbReference type="EMBL" id="MDK2124597.1"/>
    </source>
</evidence>
<protein>
    <submittedName>
        <fullName evidence="2">Polysaccharide deacetylase family protein</fullName>
    </submittedName>
</protein>
<dbReference type="InterPro" id="IPR002509">
    <property type="entry name" value="NODB_dom"/>
</dbReference>
<dbReference type="RefSeq" id="WP_284100910.1">
    <property type="nucleotide sequence ID" value="NZ_JARRAF010000011.1"/>
</dbReference>
<comment type="caution">
    <text evidence="2">The sequence shown here is derived from an EMBL/GenBank/DDBJ whole genome shotgun (WGS) entry which is preliminary data.</text>
</comment>
<organism evidence="2 3">
    <name type="scientific">Parachitinimonas caeni</name>
    <dbReference type="NCBI Taxonomy" id="3031301"/>
    <lineage>
        <taxon>Bacteria</taxon>
        <taxon>Pseudomonadati</taxon>
        <taxon>Pseudomonadota</taxon>
        <taxon>Betaproteobacteria</taxon>
        <taxon>Neisseriales</taxon>
        <taxon>Chitinibacteraceae</taxon>
        <taxon>Parachitinimonas</taxon>
    </lineage>
</organism>
<accession>A0ABT7DX06</accession>
<dbReference type="PROSITE" id="PS51677">
    <property type="entry name" value="NODB"/>
    <property type="match status" value="1"/>
</dbReference>
<evidence type="ECO:0000313" key="3">
    <source>
        <dbReference type="Proteomes" id="UP001172778"/>
    </source>
</evidence>